<dbReference type="PANTHER" id="PTHR19282">
    <property type="entry name" value="TETRASPANIN"/>
    <property type="match status" value="1"/>
</dbReference>
<dbReference type="OrthoDB" id="9972904at2759"/>
<dbReference type="InterPro" id="IPR018499">
    <property type="entry name" value="Tetraspanin/Peripherin"/>
</dbReference>
<feature type="transmembrane region" description="Helical" evidence="5">
    <location>
        <begin position="40"/>
        <end position="65"/>
    </location>
</feature>
<keyword evidence="3 5" id="KW-1133">Transmembrane helix</keyword>
<evidence type="ECO:0000256" key="2">
    <source>
        <dbReference type="ARBA" id="ARBA00022692"/>
    </source>
</evidence>
<evidence type="ECO:0000313" key="7">
    <source>
        <dbReference type="Proteomes" id="UP000784294"/>
    </source>
</evidence>
<dbReference type="EMBL" id="CAAALY010034182">
    <property type="protein sequence ID" value="VEL17795.1"/>
    <property type="molecule type" value="Genomic_DNA"/>
</dbReference>
<evidence type="ECO:0000256" key="1">
    <source>
        <dbReference type="ARBA" id="ARBA00004141"/>
    </source>
</evidence>
<keyword evidence="7" id="KW-1185">Reference proteome</keyword>
<name>A0A448WQR7_9PLAT</name>
<evidence type="ECO:0000313" key="6">
    <source>
        <dbReference type="EMBL" id="VEL17795.1"/>
    </source>
</evidence>
<comment type="caution">
    <text evidence="6">The sequence shown here is derived from an EMBL/GenBank/DDBJ whole genome shotgun (WGS) entry which is preliminary data.</text>
</comment>
<keyword evidence="4 5" id="KW-0472">Membrane</keyword>
<feature type="transmembrane region" description="Helical" evidence="5">
    <location>
        <begin position="199"/>
        <end position="219"/>
    </location>
</feature>
<evidence type="ECO:0000256" key="5">
    <source>
        <dbReference type="SAM" id="Phobius"/>
    </source>
</evidence>
<evidence type="ECO:0000256" key="4">
    <source>
        <dbReference type="ARBA" id="ARBA00023136"/>
    </source>
</evidence>
<organism evidence="6 7">
    <name type="scientific">Protopolystoma xenopodis</name>
    <dbReference type="NCBI Taxonomy" id="117903"/>
    <lineage>
        <taxon>Eukaryota</taxon>
        <taxon>Metazoa</taxon>
        <taxon>Spiralia</taxon>
        <taxon>Lophotrochozoa</taxon>
        <taxon>Platyhelminthes</taxon>
        <taxon>Monogenea</taxon>
        <taxon>Polyopisthocotylea</taxon>
        <taxon>Polystomatidea</taxon>
        <taxon>Polystomatidae</taxon>
        <taxon>Protopolystoma</taxon>
    </lineage>
</organism>
<gene>
    <name evidence="6" type="ORF">PXEA_LOCUS11235</name>
</gene>
<dbReference type="InterPro" id="IPR008952">
    <property type="entry name" value="Tetraspanin_EC2_sf"/>
</dbReference>
<evidence type="ECO:0000256" key="3">
    <source>
        <dbReference type="ARBA" id="ARBA00022989"/>
    </source>
</evidence>
<accession>A0A448WQR7</accession>
<protein>
    <recommendedName>
        <fullName evidence="8">Tetraspanin</fullName>
    </recommendedName>
</protein>
<keyword evidence="2 5" id="KW-0812">Transmembrane</keyword>
<sequence length="224" mass="24037">MFRTLHVVHLTSWLFGLIVVSLGLYYQLLIFHQAVELFTAQLAVSLLFVAVLSATGMAITSSLSLTVGSSSDRGMCSGISSGVCSLLFVFSLALLVAFELACVLAVGPLRQGLVSQARVYLQMGLAYAIQDGPSAWLDNLQADLKCCGVKSFSDWHKSSSGTPPDSCCLLEDCMSNSLGQVYWSSGCLDVLLGFVEHEAVFFAWLSGLALLLQSTGLIVKYMSL</sequence>
<dbReference type="PANTHER" id="PTHR19282:SF544">
    <property type="entry name" value="TETRASPANIN"/>
    <property type="match status" value="1"/>
</dbReference>
<feature type="transmembrane region" description="Helical" evidence="5">
    <location>
        <begin position="86"/>
        <end position="106"/>
    </location>
</feature>
<comment type="subcellular location">
    <subcellularLocation>
        <location evidence="1">Membrane</location>
        <topology evidence="1">Multi-pass membrane protein</topology>
    </subcellularLocation>
</comment>
<dbReference type="Gene3D" id="1.10.1450.10">
    <property type="entry name" value="Tetraspanin"/>
    <property type="match status" value="1"/>
</dbReference>
<dbReference type="AlphaFoldDB" id="A0A448WQR7"/>
<evidence type="ECO:0008006" key="8">
    <source>
        <dbReference type="Google" id="ProtNLM"/>
    </source>
</evidence>
<dbReference type="GO" id="GO:0005886">
    <property type="term" value="C:plasma membrane"/>
    <property type="evidence" value="ECO:0007669"/>
    <property type="project" value="TreeGrafter"/>
</dbReference>
<dbReference type="Pfam" id="PF00335">
    <property type="entry name" value="Tetraspanin"/>
    <property type="match status" value="1"/>
</dbReference>
<dbReference type="SUPFAM" id="SSF48652">
    <property type="entry name" value="Tetraspanin"/>
    <property type="match status" value="1"/>
</dbReference>
<dbReference type="Proteomes" id="UP000784294">
    <property type="component" value="Unassembled WGS sequence"/>
</dbReference>
<feature type="transmembrane region" description="Helical" evidence="5">
    <location>
        <begin position="7"/>
        <end position="28"/>
    </location>
</feature>
<reference evidence="6" key="1">
    <citation type="submission" date="2018-11" db="EMBL/GenBank/DDBJ databases">
        <authorList>
            <consortium name="Pathogen Informatics"/>
        </authorList>
    </citation>
    <scope>NUCLEOTIDE SEQUENCE</scope>
</reference>
<proteinExistence type="predicted"/>